<dbReference type="Pfam" id="PF08281">
    <property type="entry name" value="Sigma70_r4_2"/>
    <property type="match status" value="1"/>
</dbReference>
<sequence>QAVPGEALAGLAFPSRRSDPMAEEPIDRAESIDRKKLVERVKQRDVKAIRLLVDEVTKRLGGFLAGLGVSQGQAEELTRDSVRKIVEAIGGETFEYRGDGQFVKFCRMVALNVYRDFCRQSQRAPILLEHPERVEAPTKPDFPRASPEVRRQYNAVHKTLDLLTAEQREVLMLHDGYNISVKEIAIMLGVTKGAVKGRLNRGRSKFRDEYGGPVPGRVTP</sequence>
<keyword evidence="4" id="KW-0238">DNA-binding</keyword>
<dbReference type="Gene3D" id="1.10.1740.10">
    <property type="match status" value="1"/>
</dbReference>
<dbReference type="GO" id="GO:0003677">
    <property type="term" value="F:DNA binding"/>
    <property type="evidence" value="ECO:0007669"/>
    <property type="project" value="UniProtKB-KW"/>
</dbReference>
<dbReference type="NCBIfam" id="TIGR02937">
    <property type="entry name" value="sigma70-ECF"/>
    <property type="match status" value="1"/>
</dbReference>
<dbReference type="InterPro" id="IPR013325">
    <property type="entry name" value="RNA_pol_sigma_r2"/>
</dbReference>
<dbReference type="InterPro" id="IPR013324">
    <property type="entry name" value="RNA_pol_sigma_r3/r4-like"/>
</dbReference>
<dbReference type="SUPFAM" id="SSF88946">
    <property type="entry name" value="Sigma2 domain of RNA polymerase sigma factors"/>
    <property type="match status" value="1"/>
</dbReference>
<dbReference type="GO" id="GO:0016987">
    <property type="term" value="F:sigma factor activity"/>
    <property type="evidence" value="ECO:0007669"/>
    <property type="project" value="UniProtKB-KW"/>
</dbReference>
<evidence type="ECO:0000313" key="7">
    <source>
        <dbReference type="EMBL" id="KKL58077.1"/>
    </source>
</evidence>
<gene>
    <name evidence="7" type="ORF">LCGC14_2228990</name>
</gene>
<dbReference type="SUPFAM" id="SSF88659">
    <property type="entry name" value="Sigma3 and sigma4 domains of RNA polymerase sigma factors"/>
    <property type="match status" value="1"/>
</dbReference>
<feature type="domain" description="RNA polymerase sigma factor 70 region 4 type 2" evidence="6">
    <location>
        <begin position="154"/>
        <end position="205"/>
    </location>
</feature>
<dbReference type="InterPro" id="IPR039425">
    <property type="entry name" value="RNA_pol_sigma-70-like"/>
</dbReference>
<dbReference type="PANTHER" id="PTHR43133">
    <property type="entry name" value="RNA POLYMERASE ECF-TYPE SIGMA FACTO"/>
    <property type="match status" value="1"/>
</dbReference>
<dbReference type="AlphaFoldDB" id="A0A0F9G406"/>
<dbReference type="GO" id="GO:0006352">
    <property type="term" value="P:DNA-templated transcription initiation"/>
    <property type="evidence" value="ECO:0007669"/>
    <property type="project" value="InterPro"/>
</dbReference>
<name>A0A0F9G406_9ZZZZ</name>
<comment type="caution">
    <text evidence="7">The sequence shown here is derived from an EMBL/GenBank/DDBJ whole genome shotgun (WGS) entry which is preliminary data.</text>
</comment>
<dbReference type="InterPro" id="IPR013249">
    <property type="entry name" value="RNA_pol_sigma70_r4_t2"/>
</dbReference>
<dbReference type="EMBL" id="LAZR01029947">
    <property type="protein sequence ID" value="KKL58077.1"/>
    <property type="molecule type" value="Genomic_DNA"/>
</dbReference>
<dbReference type="InterPro" id="IPR036388">
    <property type="entry name" value="WH-like_DNA-bd_sf"/>
</dbReference>
<dbReference type="PANTHER" id="PTHR43133:SF8">
    <property type="entry name" value="RNA POLYMERASE SIGMA FACTOR HI_1459-RELATED"/>
    <property type="match status" value="1"/>
</dbReference>
<evidence type="ECO:0000256" key="3">
    <source>
        <dbReference type="ARBA" id="ARBA00023082"/>
    </source>
</evidence>
<proteinExistence type="inferred from homology"/>
<keyword evidence="3" id="KW-0731">Sigma factor</keyword>
<protein>
    <recommendedName>
        <fullName evidence="6">RNA polymerase sigma factor 70 region 4 type 2 domain-containing protein</fullName>
    </recommendedName>
</protein>
<keyword evidence="5" id="KW-0804">Transcription</keyword>
<dbReference type="InterPro" id="IPR014284">
    <property type="entry name" value="RNA_pol_sigma-70_dom"/>
</dbReference>
<dbReference type="Gene3D" id="1.10.10.10">
    <property type="entry name" value="Winged helix-like DNA-binding domain superfamily/Winged helix DNA-binding domain"/>
    <property type="match status" value="1"/>
</dbReference>
<dbReference type="CDD" id="cd06171">
    <property type="entry name" value="Sigma70_r4"/>
    <property type="match status" value="1"/>
</dbReference>
<organism evidence="7">
    <name type="scientific">marine sediment metagenome</name>
    <dbReference type="NCBI Taxonomy" id="412755"/>
    <lineage>
        <taxon>unclassified sequences</taxon>
        <taxon>metagenomes</taxon>
        <taxon>ecological metagenomes</taxon>
    </lineage>
</organism>
<evidence type="ECO:0000259" key="6">
    <source>
        <dbReference type="Pfam" id="PF08281"/>
    </source>
</evidence>
<evidence type="ECO:0000256" key="4">
    <source>
        <dbReference type="ARBA" id="ARBA00023125"/>
    </source>
</evidence>
<evidence type="ECO:0000256" key="2">
    <source>
        <dbReference type="ARBA" id="ARBA00023015"/>
    </source>
</evidence>
<evidence type="ECO:0000256" key="1">
    <source>
        <dbReference type="ARBA" id="ARBA00010641"/>
    </source>
</evidence>
<evidence type="ECO:0000256" key="5">
    <source>
        <dbReference type="ARBA" id="ARBA00023163"/>
    </source>
</evidence>
<reference evidence="7" key="1">
    <citation type="journal article" date="2015" name="Nature">
        <title>Complex archaea that bridge the gap between prokaryotes and eukaryotes.</title>
        <authorList>
            <person name="Spang A."/>
            <person name="Saw J.H."/>
            <person name="Jorgensen S.L."/>
            <person name="Zaremba-Niedzwiedzka K."/>
            <person name="Martijn J."/>
            <person name="Lind A.E."/>
            <person name="van Eijk R."/>
            <person name="Schleper C."/>
            <person name="Guy L."/>
            <person name="Ettema T.J."/>
        </authorList>
    </citation>
    <scope>NUCLEOTIDE SEQUENCE</scope>
</reference>
<feature type="non-terminal residue" evidence="7">
    <location>
        <position position="1"/>
    </location>
</feature>
<keyword evidence="2" id="KW-0805">Transcription regulation</keyword>
<accession>A0A0F9G406</accession>
<comment type="similarity">
    <text evidence="1">Belongs to the sigma-70 factor family. ECF subfamily.</text>
</comment>